<reference evidence="2" key="1">
    <citation type="submission" date="2022-03" db="EMBL/GenBank/DDBJ databases">
        <title>Streptomyces 7R015 and 7R016 isolated from Barleria lupulina in Thailand.</title>
        <authorList>
            <person name="Kanchanasin P."/>
            <person name="Phongsopitanun W."/>
            <person name="Tanasupawat S."/>
        </authorList>
    </citation>
    <scope>NUCLEOTIDE SEQUENCE</scope>
    <source>
        <strain evidence="2">7R015</strain>
    </source>
</reference>
<dbReference type="EMBL" id="JALDAY010000022">
    <property type="protein sequence ID" value="MCI3278887.1"/>
    <property type="molecule type" value="Genomic_DNA"/>
</dbReference>
<dbReference type="Proteomes" id="UP001165269">
    <property type="component" value="Unassembled WGS sequence"/>
</dbReference>
<dbReference type="Gene3D" id="3.40.50.1820">
    <property type="entry name" value="alpha/beta hydrolase"/>
    <property type="match status" value="1"/>
</dbReference>
<name>A0ABS9YNP8_9ACTN</name>
<dbReference type="SUPFAM" id="SSF53474">
    <property type="entry name" value="alpha/beta-Hydrolases"/>
    <property type="match status" value="1"/>
</dbReference>
<gene>
    <name evidence="2" type="ORF">MQP27_48280</name>
</gene>
<keyword evidence="3" id="KW-1185">Reference proteome</keyword>
<dbReference type="PANTHER" id="PTHR48098:SF1">
    <property type="entry name" value="DIACYLGLYCEROL ACYLTRANSFERASE_MYCOLYLTRANSFERASE AG85A"/>
    <property type="match status" value="1"/>
</dbReference>
<accession>A0ABS9YNP8</accession>
<evidence type="ECO:0000256" key="1">
    <source>
        <dbReference type="SAM" id="MobiDB-lite"/>
    </source>
</evidence>
<sequence length="449" mass="48505">MALTVGSASLLGSTAGVATASAPEDGRTKDGYGPLVRHTGKAPTGYEVTFRYHAPSATRVQLKGEWYFERPSELPQRLTGPDYTVPTPGLLPAQWRPGDVPASHPNSTSPNFPVVDMAKGRDGVWTHTTPLPGGVFTYGFFIDADADDTTTTGQVPDPANPAWNVVDGVLHGRAVDRSQVYVPSDPRFDPVDLSWQGPTDGPRGKLRYVTYSSPGHVTPADENYLVIYTPPGYDPKRSKPYPTFYLSHGGGEDEMGWSTQGDMANILDNLVNGGEIEPMVVVMPNATGYAASTAEQLHRTDLIERVFPWVEAHYNVSASASDRAYSGLSAGGMRTSYLLLNNTEQFGYYGIMSAGLPPGTTFSDDLVTAMKKVSVYVGGGWQDPVNPGFSTIHRGPFRAVRDLTAAGVHVQTAFIDGGHEWHVWRLLLRDFLTRVAFLPASTAPADWGA</sequence>
<keyword evidence="2" id="KW-0378">Hydrolase</keyword>
<evidence type="ECO:0000313" key="2">
    <source>
        <dbReference type="EMBL" id="MCI3278887.1"/>
    </source>
</evidence>
<dbReference type="GO" id="GO:0016787">
    <property type="term" value="F:hydrolase activity"/>
    <property type="evidence" value="ECO:0007669"/>
    <property type="project" value="UniProtKB-KW"/>
</dbReference>
<comment type="caution">
    <text evidence="2">The sequence shown here is derived from an EMBL/GenBank/DDBJ whole genome shotgun (WGS) entry which is preliminary data.</text>
</comment>
<organism evidence="2 3">
    <name type="scientific">Streptomyces cylindrosporus</name>
    <dbReference type="NCBI Taxonomy" id="2927583"/>
    <lineage>
        <taxon>Bacteria</taxon>
        <taxon>Bacillati</taxon>
        <taxon>Actinomycetota</taxon>
        <taxon>Actinomycetes</taxon>
        <taxon>Kitasatosporales</taxon>
        <taxon>Streptomycetaceae</taxon>
        <taxon>Streptomyces</taxon>
    </lineage>
</organism>
<dbReference type="PANTHER" id="PTHR48098">
    <property type="entry name" value="ENTEROCHELIN ESTERASE-RELATED"/>
    <property type="match status" value="1"/>
</dbReference>
<dbReference type="Gene3D" id="2.60.40.10">
    <property type="entry name" value="Immunoglobulins"/>
    <property type="match status" value="1"/>
</dbReference>
<dbReference type="RefSeq" id="WP_242778050.1">
    <property type="nucleotide sequence ID" value="NZ_JALDAY010000022.1"/>
</dbReference>
<evidence type="ECO:0000313" key="3">
    <source>
        <dbReference type="Proteomes" id="UP001165269"/>
    </source>
</evidence>
<protein>
    <submittedName>
        <fullName evidence="2">Alpha/beta hydrolase-fold protein</fullName>
    </submittedName>
</protein>
<dbReference type="InterPro" id="IPR000801">
    <property type="entry name" value="Esterase-like"/>
</dbReference>
<dbReference type="InterPro" id="IPR013783">
    <property type="entry name" value="Ig-like_fold"/>
</dbReference>
<feature type="region of interest" description="Disordered" evidence="1">
    <location>
        <begin position="15"/>
        <end position="38"/>
    </location>
</feature>
<dbReference type="InterPro" id="IPR050583">
    <property type="entry name" value="Mycobacterial_A85_antigen"/>
</dbReference>
<dbReference type="InterPro" id="IPR029058">
    <property type="entry name" value="AB_hydrolase_fold"/>
</dbReference>
<dbReference type="Pfam" id="PF00756">
    <property type="entry name" value="Esterase"/>
    <property type="match status" value="1"/>
</dbReference>
<proteinExistence type="predicted"/>